<proteinExistence type="predicted"/>
<comment type="caution">
    <text evidence="1">The sequence shown here is derived from an EMBL/GenBank/DDBJ whole genome shotgun (WGS) entry which is preliminary data.</text>
</comment>
<protein>
    <submittedName>
        <fullName evidence="1">Uncharacterized protein</fullName>
    </submittedName>
</protein>
<evidence type="ECO:0000313" key="2">
    <source>
        <dbReference type="Proteomes" id="UP000003273"/>
    </source>
</evidence>
<dbReference type="EMBL" id="CAIL01000029">
    <property type="protein sequence ID" value="CCI12343.1"/>
    <property type="molecule type" value="Genomic_DNA"/>
</dbReference>
<dbReference type="AlphaFoldDB" id="I4GRB9"/>
<evidence type="ECO:0000313" key="1">
    <source>
        <dbReference type="EMBL" id="CCI12343.1"/>
    </source>
</evidence>
<reference evidence="1 2" key="1">
    <citation type="submission" date="2012-04" db="EMBL/GenBank/DDBJ databases">
        <authorList>
            <person name="Genoscope - CEA"/>
        </authorList>
    </citation>
    <scope>NUCLEOTIDE SEQUENCE [LARGE SCALE GENOMIC DNA]</scope>
    <source>
        <strain evidence="1 2">9806</strain>
    </source>
</reference>
<gene>
    <name evidence="1" type="ORF">MICAE_1240015</name>
</gene>
<sequence length="45" mass="5125">MSYQFSQKDFNFRLLVNSYLIPSSQLKSINATGFSASENFTQSRA</sequence>
<name>I4GRB9_MICAE</name>
<organism evidence="1 2">
    <name type="scientific">Microcystis aeruginosa PCC 9806</name>
    <dbReference type="NCBI Taxonomy" id="1160282"/>
    <lineage>
        <taxon>Bacteria</taxon>
        <taxon>Bacillati</taxon>
        <taxon>Cyanobacteriota</taxon>
        <taxon>Cyanophyceae</taxon>
        <taxon>Oscillatoriophycideae</taxon>
        <taxon>Chroococcales</taxon>
        <taxon>Microcystaceae</taxon>
        <taxon>Microcystis</taxon>
    </lineage>
</organism>
<dbReference type="HOGENOM" id="CLU_3202033_0_0_3"/>
<dbReference type="Proteomes" id="UP000003273">
    <property type="component" value="Unassembled WGS sequence"/>
</dbReference>
<accession>I4GRB9</accession>